<dbReference type="InterPro" id="IPR020568">
    <property type="entry name" value="Ribosomal_Su5_D2-typ_SF"/>
</dbReference>
<dbReference type="AlphaFoldDB" id="A0A084SIU7"/>
<keyword evidence="3 8" id="KW-0547">Nucleotide-binding</keyword>
<dbReference type="Gene3D" id="3.30.70.870">
    <property type="entry name" value="Elongation Factor G (Translational Gtpase), domain 3"/>
    <property type="match status" value="1"/>
</dbReference>
<dbReference type="SUPFAM" id="SSF52540">
    <property type="entry name" value="P-loop containing nucleoside triphosphate hydrolases"/>
    <property type="match status" value="1"/>
</dbReference>
<dbReference type="InterPro" id="IPR009022">
    <property type="entry name" value="EFG_III"/>
</dbReference>
<evidence type="ECO:0000256" key="3">
    <source>
        <dbReference type="ARBA" id="ARBA00022741"/>
    </source>
</evidence>
<dbReference type="GO" id="GO:0003924">
    <property type="term" value="F:GTPase activity"/>
    <property type="evidence" value="ECO:0007669"/>
    <property type="project" value="InterPro"/>
</dbReference>
<evidence type="ECO:0000256" key="6">
    <source>
        <dbReference type="ARBA" id="ARBA00023134"/>
    </source>
</evidence>
<dbReference type="RefSeq" id="WP_043408975.1">
    <property type="nucleotide sequence ID" value="NZ_JPMI01000294.1"/>
</dbReference>
<evidence type="ECO:0000313" key="10">
    <source>
        <dbReference type="EMBL" id="KFA88382.1"/>
    </source>
</evidence>
<dbReference type="InterPro" id="IPR027417">
    <property type="entry name" value="P-loop_NTPase"/>
</dbReference>
<dbReference type="GO" id="GO:0005525">
    <property type="term" value="F:GTP binding"/>
    <property type="evidence" value="ECO:0007669"/>
    <property type="project" value="UniProtKB-UniRule"/>
</dbReference>
<dbReference type="InterPro" id="IPR000795">
    <property type="entry name" value="T_Tr_GTP-bd_dom"/>
</dbReference>
<accession>A0A084SIU7</accession>
<dbReference type="Pfam" id="PF00009">
    <property type="entry name" value="GTP_EFTU"/>
    <property type="match status" value="1"/>
</dbReference>
<dbReference type="CDD" id="cd03713">
    <property type="entry name" value="EFG_mtEFG_C"/>
    <property type="match status" value="1"/>
</dbReference>
<dbReference type="NCBIfam" id="TIGR00231">
    <property type="entry name" value="small_GTP"/>
    <property type="match status" value="1"/>
</dbReference>
<gene>
    <name evidence="8 10" type="primary">fusA</name>
    <name evidence="10" type="ORF">Q664_41715</name>
</gene>
<evidence type="ECO:0000256" key="2">
    <source>
        <dbReference type="ARBA" id="ARBA00017872"/>
    </source>
</evidence>
<dbReference type="PROSITE" id="PS51722">
    <property type="entry name" value="G_TR_2"/>
    <property type="match status" value="1"/>
</dbReference>
<dbReference type="FunFam" id="3.30.230.10:FF:000003">
    <property type="entry name" value="Elongation factor G"/>
    <property type="match status" value="1"/>
</dbReference>
<dbReference type="Pfam" id="PF00679">
    <property type="entry name" value="EFG_C"/>
    <property type="match status" value="1"/>
</dbReference>
<dbReference type="Proteomes" id="UP000028547">
    <property type="component" value="Unassembled WGS sequence"/>
</dbReference>
<dbReference type="FunFam" id="3.40.50.300:FF:000029">
    <property type="entry name" value="Elongation factor G"/>
    <property type="match status" value="1"/>
</dbReference>
<dbReference type="InterPro" id="IPR014721">
    <property type="entry name" value="Ribsml_uS5_D2-typ_fold_subgr"/>
</dbReference>
<organism evidence="10 11">
    <name type="scientific">Archangium violaceum Cb vi76</name>
    <dbReference type="NCBI Taxonomy" id="1406225"/>
    <lineage>
        <taxon>Bacteria</taxon>
        <taxon>Pseudomonadati</taxon>
        <taxon>Myxococcota</taxon>
        <taxon>Myxococcia</taxon>
        <taxon>Myxococcales</taxon>
        <taxon>Cystobacterineae</taxon>
        <taxon>Archangiaceae</taxon>
        <taxon>Archangium</taxon>
    </lineage>
</organism>
<dbReference type="SMART" id="SM00889">
    <property type="entry name" value="EFG_IV"/>
    <property type="match status" value="1"/>
</dbReference>
<dbReference type="Pfam" id="PF03764">
    <property type="entry name" value="EFG_IV"/>
    <property type="match status" value="1"/>
</dbReference>
<dbReference type="InterPro" id="IPR005225">
    <property type="entry name" value="Small_GTP-bd"/>
</dbReference>
<dbReference type="SUPFAM" id="SSF54980">
    <property type="entry name" value="EF-G C-terminal domain-like"/>
    <property type="match status" value="2"/>
</dbReference>
<dbReference type="Gene3D" id="3.30.70.240">
    <property type="match status" value="1"/>
</dbReference>
<dbReference type="Pfam" id="PF22042">
    <property type="entry name" value="EF-G_D2"/>
    <property type="match status" value="1"/>
</dbReference>
<dbReference type="NCBIfam" id="TIGR00484">
    <property type="entry name" value="EF-G"/>
    <property type="match status" value="1"/>
</dbReference>
<dbReference type="Gene3D" id="2.40.30.10">
    <property type="entry name" value="Translation factors"/>
    <property type="match status" value="1"/>
</dbReference>
<proteinExistence type="inferred from homology"/>
<dbReference type="InterPro" id="IPR053905">
    <property type="entry name" value="EF-G-like_DII"/>
</dbReference>
<comment type="caution">
    <text evidence="10">The sequence shown here is derived from an EMBL/GenBank/DDBJ whole genome shotgun (WGS) entry which is preliminary data.</text>
</comment>
<dbReference type="InterPro" id="IPR004540">
    <property type="entry name" value="Transl_elong_EFG/EF2"/>
</dbReference>
<dbReference type="PANTHER" id="PTHR43261">
    <property type="entry name" value="TRANSLATION ELONGATION FACTOR G-RELATED"/>
    <property type="match status" value="1"/>
</dbReference>
<evidence type="ECO:0000256" key="4">
    <source>
        <dbReference type="ARBA" id="ARBA00022768"/>
    </source>
</evidence>
<dbReference type="InterPro" id="IPR000640">
    <property type="entry name" value="EFG_V-like"/>
</dbReference>
<keyword evidence="5 8" id="KW-0648">Protein biosynthesis</keyword>
<dbReference type="HAMAP" id="MF_00054_B">
    <property type="entry name" value="EF_G_EF_2_B"/>
    <property type="match status" value="1"/>
</dbReference>
<keyword evidence="4 8" id="KW-0251">Elongation factor</keyword>
<evidence type="ECO:0000256" key="7">
    <source>
        <dbReference type="ARBA" id="ARBA00024731"/>
    </source>
</evidence>
<dbReference type="InterPro" id="IPR005517">
    <property type="entry name" value="Transl_elong_EFG/EF2_IV"/>
</dbReference>
<evidence type="ECO:0000256" key="5">
    <source>
        <dbReference type="ARBA" id="ARBA00022917"/>
    </source>
</evidence>
<dbReference type="SUPFAM" id="SSF50447">
    <property type="entry name" value="Translation proteins"/>
    <property type="match status" value="1"/>
</dbReference>
<dbReference type="GO" id="GO:0003746">
    <property type="term" value="F:translation elongation factor activity"/>
    <property type="evidence" value="ECO:0007669"/>
    <property type="project" value="UniProtKB-UniRule"/>
</dbReference>
<dbReference type="GO" id="GO:0005737">
    <property type="term" value="C:cytoplasm"/>
    <property type="evidence" value="ECO:0007669"/>
    <property type="project" value="UniProtKB-SubCell"/>
</dbReference>
<dbReference type="PRINTS" id="PR00315">
    <property type="entry name" value="ELONGATNFCT"/>
</dbReference>
<dbReference type="SMART" id="SM00838">
    <property type="entry name" value="EFG_C"/>
    <property type="match status" value="1"/>
</dbReference>
<comment type="subcellular location">
    <subcellularLocation>
        <location evidence="8">Cytoplasm</location>
    </subcellularLocation>
</comment>
<dbReference type="InterPro" id="IPR047872">
    <property type="entry name" value="EFG_IV"/>
</dbReference>
<dbReference type="CDD" id="cd01434">
    <property type="entry name" value="EFG_mtEFG1_IV"/>
    <property type="match status" value="1"/>
</dbReference>
<dbReference type="PANTHER" id="PTHR43261:SF1">
    <property type="entry name" value="RIBOSOME-RELEASING FACTOR 2, MITOCHONDRIAL"/>
    <property type="match status" value="1"/>
</dbReference>
<dbReference type="CDD" id="cd16262">
    <property type="entry name" value="EFG_III"/>
    <property type="match status" value="1"/>
</dbReference>
<dbReference type="GO" id="GO:0032790">
    <property type="term" value="P:ribosome disassembly"/>
    <property type="evidence" value="ECO:0007669"/>
    <property type="project" value="TreeGrafter"/>
</dbReference>
<dbReference type="FunFam" id="2.40.30.10:FF:000006">
    <property type="entry name" value="Elongation factor G"/>
    <property type="match status" value="1"/>
</dbReference>
<reference evidence="10 11" key="1">
    <citation type="submission" date="2014-07" db="EMBL/GenBank/DDBJ databases">
        <title>Draft Genome Sequence of Gephyronic Acid Producer, Cystobacter violaceus Strain Cb vi76.</title>
        <authorList>
            <person name="Stevens D.C."/>
            <person name="Young J."/>
            <person name="Carmichael R."/>
            <person name="Tan J."/>
            <person name="Taylor R.E."/>
        </authorList>
    </citation>
    <scope>NUCLEOTIDE SEQUENCE [LARGE SCALE GENOMIC DNA]</scope>
    <source>
        <strain evidence="10 11">Cb vi76</strain>
    </source>
</reference>
<dbReference type="Gene3D" id="3.30.230.10">
    <property type="match status" value="1"/>
</dbReference>
<sequence length="691" mass="76532">MPREYPLERYRNIGIMAHIDAGKTTTTERILFYTGAIHKMGEVHEGTTTTDWMPQERERGITITSAAITAFWSRSEQKYRINIIDTPGHVDFTIEVERSLRVLDGAIAVFDGVNGVEPQSETVWRQADKYKVPRICFVNKMDRVGADYTMSVNSIREKLGARPVRLQLPLGTEDKLRGVIDLVRMKALVFHDSEQGSRYDVVDIPEEFLEEATAARSELVETAAEQDDALTEKFLEGTELTEAEIRGAIRKGCLGLKIFPVFCGSSFKHKGVQPLLDAVVDYLPNPLEVPPVHGKSPKGEDETRPTDDKAPFSALAFKIMNDPQFPSQTLTFLRIYSGKLEAGSAAWNSVKGKRERISRLVQMRADKKDEVQECYAGDICAVVGLKLATTGDTLCDDKHPIILERMEFPEPVIDVAIEPKSTADQDKIITSLARLAMEDPSFRVKTNEETGQTIIAGMGELHLDIIVDRLLREFKVDANVGKPQVAYRETITQAVESEGKYIRQTGGKGMYGHINLRVAPNEPGAGFAFENKIVGGTVSKEFIEAAKQGIQEAMQSGPIAGYPMLDVKVEAYDGSMHDVDSNEMAFKIAGSMAFRDAVRTAAPTLLEPIMDCEIVTPDDFTGDVIGDLNGRRGKIMGMEPRPGGVQAINAQVPLAKMFGYSTDLRSRSQGRATYTMRFSHYAPAPKDVLNR</sequence>
<feature type="binding site" evidence="8">
    <location>
        <begin position="85"/>
        <end position="89"/>
    </location>
    <ligand>
        <name>GTP</name>
        <dbReference type="ChEBI" id="CHEBI:37565"/>
    </ligand>
</feature>
<dbReference type="InterPro" id="IPR035649">
    <property type="entry name" value="EFG_V"/>
</dbReference>
<dbReference type="EMBL" id="JPMI01000294">
    <property type="protein sequence ID" value="KFA88382.1"/>
    <property type="molecule type" value="Genomic_DNA"/>
</dbReference>
<feature type="binding site" evidence="8">
    <location>
        <begin position="17"/>
        <end position="24"/>
    </location>
    <ligand>
        <name>GTP</name>
        <dbReference type="ChEBI" id="CHEBI:37565"/>
    </ligand>
</feature>
<dbReference type="FunFam" id="3.30.70.240:FF:000001">
    <property type="entry name" value="Elongation factor G"/>
    <property type="match status" value="1"/>
</dbReference>
<dbReference type="InterPro" id="IPR031157">
    <property type="entry name" value="G_TR_CS"/>
</dbReference>
<dbReference type="InterPro" id="IPR035647">
    <property type="entry name" value="EFG_III/V"/>
</dbReference>
<keyword evidence="6 8" id="KW-0342">GTP-binding</keyword>
<dbReference type="InterPro" id="IPR009000">
    <property type="entry name" value="Transl_B-barrel_sf"/>
</dbReference>
<dbReference type="Gene3D" id="3.40.50.300">
    <property type="entry name" value="P-loop containing nucleotide triphosphate hydrolases"/>
    <property type="match status" value="1"/>
</dbReference>
<evidence type="ECO:0000313" key="11">
    <source>
        <dbReference type="Proteomes" id="UP000028547"/>
    </source>
</evidence>
<dbReference type="CDD" id="cd04088">
    <property type="entry name" value="EFG_mtEFG_II"/>
    <property type="match status" value="1"/>
</dbReference>
<evidence type="ECO:0000256" key="1">
    <source>
        <dbReference type="ARBA" id="ARBA00005870"/>
    </source>
</evidence>
<dbReference type="SUPFAM" id="SSF54211">
    <property type="entry name" value="Ribosomal protein S5 domain 2-like"/>
    <property type="match status" value="1"/>
</dbReference>
<dbReference type="NCBIfam" id="NF009381">
    <property type="entry name" value="PRK12740.1-5"/>
    <property type="match status" value="1"/>
</dbReference>
<comment type="similarity">
    <text evidence="1 8">Belongs to the TRAFAC class translation factor GTPase superfamily. Classic translation factor GTPase family. EF-G/EF-2 subfamily.</text>
</comment>
<dbReference type="CDD" id="cd01886">
    <property type="entry name" value="EF-G"/>
    <property type="match status" value="1"/>
</dbReference>
<dbReference type="FunFam" id="3.30.70.870:FF:000001">
    <property type="entry name" value="Elongation factor G"/>
    <property type="match status" value="1"/>
</dbReference>
<name>A0A084SIU7_9BACT</name>
<keyword evidence="8" id="KW-0963">Cytoplasm</keyword>
<feature type="binding site" evidence="8">
    <location>
        <begin position="139"/>
        <end position="142"/>
    </location>
    <ligand>
        <name>GTP</name>
        <dbReference type="ChEBI" id="CHEBI:37565"/>
    </ligand>
</feature>
<comment type="function">
    <text evidence="7 8">Catalyzes the GTP-dependent ribosomal translocation step during translation elongation. During this step, the ribosome changes from the pre-translocational (PRE) to the post-translocational (POST) state as the newly formed A-site-bound peptidyl-tRNA and P-site-bound deacylated tRNA move to the P and E sites, respectively. Catalyzes the coordinated movement of the two tRNA molecules, the mRNA and conformational changes in the ribosome.</text>
</comment>
<dbReference type="Pfam" id="PF14492">
    <property type="entry name" value="EFG_III"/>
    <property type="match status" value="1"/>
</dbReference>
<protein>
    <recommendedName>
        <fullName evidence="2 8">Elongation factor G</fullName>
        <shortName evidence="8">EF-G</shortName>
    </recommendedName>
</protein>
<dbReference type="InterPro" id="IPR041095">
    <property type="entry name" value="EFG_II"/>
</dbReference>
<evidence type="ECO:0000256" key="8">
    <source>
        <dbReference type="HAMAP-Rule" id="MF_00054"/>
    </source>
</evidence>
<dbReference type="PROSITE" id="PS00301">
    <property type="entry name" value="G_TR_1"/>
    <property type="match status" value="1"/>
</dbReference>
<evidence type="ECO:0000259" key="9">
    <source>
        <dbReference type="PROSITE" id="PS51722"/>
    </source>
</evidence>
<feature type="domain" description="Tr-type G" evidence="9">
    <location>
        <begin position="8"/>
        <end position="287"/>
    </location>
</feature>